<accession>A0A7W3TI02</accession>
<dbReference type="GO" id="GO:0047617">
    <property type="term" value="F:fatty acyl-CoA hydrolase activity"/>
    <property type="evidence" value="ECO:0007669"/>
    <property type="project" value="TreeGrafter"/>
</dbReference>
<feature type="compositionally biased region" description="Low complexity" evidence="1">
    <location>
        <begin position="38"/>
        <end position="53"/>
    </location>
</feature>
<dbReference type="InterPro" id="IPR029069">
    <property type="entry name" value="HotDog_dom_sf"/>
</dbReference>
<comment type="caution">
    <text evidence="2">The sequence shown here is derived from an EMBL/GenBank/DDBJ whole genome shotgun (WGS) entry which is preliminary data.</text>
</comment>
<dbReference type="PANTHER" id="PTHR31793:SF24">
    <property type="entry name" value="LONG-CHAIN ACYL-COA THIOESTERASE FADM"/>
    <property type="match status" value="1"/>
</dbReference>
<sequence length="162" mass="17894">MDSFGHINNVVFLRYLEEARIDFLWRLAREAAEETTVSGDDPGSGASGDRAPGPGAGRPGVFDPEVPFSGTTVVARHEIDYLRPLVHRHAPVDIELWVTKIGAAATTIGYEMIDGGTVHARARTVIVPYDLDKERPRRLSAVERSFLERYFDDATDNTAAVR</sequence>
<feature type="region of interest" description="Disordered" evidence="1">
    <location>
        <begin position="34"/>
        <end position="61"/>
    </location>
</feature>
<dbReference type="SUPFAM" id="SSF54637">
    <property type="entry name" value="Thioesterase/thiol ester dehydrase-isomerase"/>
    <property type="match status" value="1"/>
</dbReference>
<dbReference type="RefSeq" id="WP_143622440.1">
    <property type="nucleotide sequence ID" value="NZ_VJYJ02000503.1"/>
</dbReference>
<evidence type="ECO:0000313" key="3">
    <source>
        <dbReference type="Proteomes" id="UP000538929"/>
    </source>
</evidence>
<dbReference type="Gene3D" id="3.10.129.10">
    <property type="entry name" value="Hotdog Thioesterase"/>
    <property type="match status" value="1"/>
</dbReference>
<dbReference type="InterPro" id="IPR050563">
    <property type="entry name" value="4-hydroxybenzoyl-CoA_TE"/>
</dbReference>
<dbReference type="AlphaFoldDB" id="A0A7W3TI02"/>
<dbReference type="CDD" id="cd00586">
    <property type="entry name" value="4HBT"/>
    <property type="match status" value="1"/>
</dbReference>
<dbReference type="PANTHER" id="PTHR31793">
    <property type="entry name" value="4-HYDROXYBENZOYL-COA THIOESTERASE FAMILY MEMBER"/>
    <property type="match status" value="1"/>
</dbReference>
<name>A0A7W3TI02_9ACTN</name>
<evidence type="ECO:0000256" key="1">
    <source>
        <dbReference type="SAM" id="MobiDB-lite"/>
    </source>
</evidence>
<reference evidence="3" key="1">
    <citation type="submission" date="2019-10" db="EMBL/GenBank/DDBJ databases">
        <title>Streptomyces sp. nov., a novel actinobacterium isolated from alkaline environment.</title>
        <authorList>
            <person name="Golinska P."/>
        </authorList>
    </citation>
    <scope>NUCLEOTIDE SEQUENCE [LARGE SCALE GENOMIC DNA]</scope>
    <source>
        <strain evidence="3">DSM 42118</strain>
    </source>
</reference>
<proteinExistence type="predicted"/>
<keyword evidence="3" id="KW-1185">Reference proteome</keyword>
<evidence type="ECO:0000313" key="2">
    <source>
        <dbReference type="EMBL" id="MBB0247238.1"/>
    </source>
</evidence>
<dbReference type="EMBL" id="VKHT01001507">
    <property type="protein sequence ID" value="MBB0247238.1"/>
    <property type="molecule type" value="Genomic_DNA"/>
</dbReference>
<gene>
    <name evidence="2" type="ORF">FNQ90_24735</name>
</gene>
<dbReference type="Proteomes" id="UP000538929">
    <property type="component" value="Unassembled WGS sequence"/>
</dbReference>
<protein>
    <submittedName>
        <fullName evidence="2">Acyl-CoA thioesterase</fullName>
    </submittedName>
</protein>
<organism evidence="2 3">
    <name type="scientific">Streptomyces alkaliphilus</name>
    <dbReference type="NCBI Taxonomy" id="1472722"/>
    <lineage>
        <taxon>Bacteria</taxon>
        <taxon>Bacillati</taxon>
        <taxon>Actinomycetota</taxon>
        <taxon>Actinomycetes</taxon>
        <taxon>Kitasatosporales</taxon>
        <taxon>Streptomycetaceae</taxon>
        <taxon>Streptomyces</taxon>
    </lineage>
</organism>
<dbReference type="OrthoDB" id="9799036at2"/>
<dbReference type="Pfam" id="PF13279">
    <property type="entry name" value="4HBT_2"/>
    <property type="match status" value="1"/>
</dbReference>